<dbReference type="EMBL" id="UYYA01000811">
    <property type="protein sequence ID" value="VDM54697.1"/>
    <property type="molecule type" value="Genomic_DNA"/>
</dbReference>
<dbReference type="AlphaFoldDB" id="A0A0R3PFW7"/>
<feature type="compositionally biased region" description="Polar residues" evidence="1">
    <location>
        <begin position="156"/>
        <end position="169"/>
    </location>
</feature>
<evidence type="ECO:0000313" key="2">
    <source>
        <dbReference type="EMBL" id="VDM54697.1"/>
    </source>
</evidence>
<feature type="region of interest" description="Disordered" evidence="1">
    <location>
        <begin position="136"/>
        <end position="173"/>
    </location>
</feature>
<protein>
    <submittedName>
        <fullName evidence="4">Rab-GAP TBC domain-containing protein</fullName>
    </submittedName>
</protein>
<gene>
    <name evidence="2" type="ORF">ACOC_LOCUS3112</name>
</gene>
<dbReference type="WBParaSite" id="ACOC_0000311101-mRNA-1">
    <property type="protein sequence ID" value="ACOC_0000311101-mRNA-1"/>
    <property type="gene ID" value="ACOC_0000311101"/>
</dbReference>
<reference evidence="2 3" key="2">
    <citation type="submission" date="2018-11" db="EMBL/GenBank/DDBJ databases">
        <authorList>
            <consortium name="Pathogen Informatics"/>
        </authorList>
    </citation>
    <scope>NUCLEOTIDE SEQUENCE [LARGE SCALE GENOMIC DNA]</scope>
    <source>
        <strain evidence="2 3">Costa Rica</strain>
    </source>
</reference>
<name>A0A0R3PFW7_ANGCS</name>
<reference evidence="4" key="1">
    <citation type="submission" date="2017-02" db="UniProtKB">
        <authorList>
            <consortium name="WormBaseParasite"/>
        </authorList>
    </citation>
    <scope>IDENTIFICATION</scope>
</reference>
<organism evidence="4">
    <name type="scientific">Angiostrongylus costaricensis</name>
    <name type="common">Nematode worm</name>
    <dbReference type="NCBI Taxonomy" id="334426"/>
    <lineage>
        <taxon>Eukaryota</taxon>
        <taxon>Metazoa</taxon>
        <taxon>Ecdysozoa</taxon>
        <taxon>Nematoda</taxon>
        <taxon>Chromadorea</taxon>
        <taxon>Rhabditida</taxon>
        <taxon>Rhabditina</taxon>
        <taxon>Rhabditomorpha</taxon>
        <taxon>Strongyloidea</taxon>
        <taxon>Metastrongylidae</taxon>
        <taxon>Angiostrongylus</taxon>
    </lineage>
</organism>
<proteinExistence type="predicted"/>
<sequence length="407" mass="46433">MTVIVEDDQQPGPHKMMQLASYQSRRRLSTSWTENLDPPSEQKSPLSVKSPDSKTGSTRSFFPRSTEVHPYLDEEVRLQNSSDVYKRVTDFTAFVQSPTLNDEAGKVLEDVHDRLIEDHSSAAVAPVMSPETLLHDQTSTVDMDESISIDDRVKSPTLSQSSKRTSTSAELKASMRTKLRKQEGPTEGELKSVDEQIERALEIGARFLHEQASMNPPDDVQYSFFVGDEDQVATYLLKYLKILFLYLNSACSAVIMQKEDTLYNYVKAEAWKTFLHKFEGSDYTQLDLFLSVIYFEQHPLIGNEDKFDLRLRIRYDEQCQRINDMTDVLMDAESLPISENASNIREHAEALYNDVRKVSDELLSEYAELENCRNRQGYTTSPLKYCLSDDDENRCAPDLTHLASSSL</sequence>
<evidence type="ECO:0000313" key="4">
    <source>
        <dbReference type="WBParaSite" id="ACOC_0000311101-mRNA-1"/>
    </source>
</evidence>
<dbReference type="OMA" id="CYRINEM"/>
<dbReference type="STRING" id="334426.A0A0R3PFW7"/>
<dbReference type="OrthoDB" id="2162143at2759"/>
<evidence type="ECO:0000256" key="1">
    <source>
        <dbReference type="SAM" id="MobiDB-lite"/>
    </source>
</evidence>
<dbReference type="Proteomes" id="UP000267027">
    <property type="component" value="Unassembled WGS sequence"/>
</dbReference>
<accession>A0A0R3PFW7</accession>
<feature type="region of interest" description="Disordered" evidence="1">
    <location>
        <begin position="1"/>
        <end position="66"/>
    </location>
</feature>
<keyword evidence="3" id="KW-1185">Reference proteome</keyword>
<evidence type="ECO:0000313" key="3">
    <source>
        <dbReference type="Proteomes" id="UP000267027"/>
    </source>
</evidence>